<feature type="domain" description="PAS" evidence="13">
    <location>
        <begin position="253"/>
        <end position="323"/>
    </location>
</feature>
<feature type="transmembrane region" description="Helical" evidence="11">
    <location>
        <begin position="108"/>
        <end position="128"/>
    </location>
</feature>
<evidence type="ECO:0000256" key="2">
    <source>
        <dbReference type="ARBA" id="ARBA00006402"/>
    </source>
</evidence>
<evidence type="ECO:0000256" key="8">
    <source>
        <dbReference type="ARBA" id="ARBA00022840"/>
    </source>
</evidence>
<keyword evidence="6" id="KW-0547">Nucleotide-binding</keyword>
<evidence type="ECO:0000256" key="10">
    <source>
        <dbReference type="ARBA" id="ARBA00074306"/>
    </source>
</evidence>
<dbReference type="Gene3D" id="3.30.565.10">
    <property type="entry name" value="Histidine kinase-like ATPase, C-terminal domain"/>
    <property type="match status" value="1"/>
</dbReference>
<dbReference type="Gene3D" id="3.30.450.20">
    <property type="entry name" value="PAS domain"/>
    <property type="match status" value="1"/>
</dbReference>
<dbReference type="SMART" id="SM00091">
    <property type="entry name" value="PAS"/>
    <property type="match status" value="1"/>
</dbReference>
<dbReference type="InterPro" id="IPR036890">
    <property type="entry name" value="HATPase_C_sf"/>
</dbReference>
<evidence type="ECO:0000256" key="9">
    <source>
        <dbReference type="ARBA" id="ARBA00023012"/>
    </source>
</evidence>
<name>A0A7X2H7Z9_9BACL</name>
<dbReference type="PROSITE" id="PS50109">
    <property type="entry name" value="HIS_KIN"/>
    <property type="match status" value="1"/>
</dbReference>
<evidence type="ECO:0000256" key="6">
    <source>
        <dbReference type="ARBA" id="ARBA00022741"/>
    </source>
</evidence>
<dbReference type="SUPFAM" id="SSF55785">
    <property type="entry name" value="PYP-like sensor domain (PAS domain)"/>
    <property type="match status" value="1"/>
</dbReference>
<comment type="caution">
    <text evidence="15">The sequence shown here is derived from an EMBL/GenBank/DDBJ whole genome shotgun (WGS) entry which is preliminary data.</text>
</comment>
<dbReference type="SUPFAM" id="SSF55874">
    <property type="entry name" value="ATPase domain of HSP90 chaperone/DNA topoisomerase II/histidine kinase"/>
    <property type="match status" value="1"/>
</dbReference>
<keyword evidence="5" id="KW-0808">Transferase</keyword>
<keyword evidence="11" id="KW-0812">Transmembrane</keyword>
<keyword evidence="9" id="KW-0902">Two-component regulatory system</keyword>
<dbReference type="Pfam" id="PF02518">
    <property type="entry name" value="HATPase_c"/>
    <property type="match status" value="1"/>
</dbReference>
<evidence type="ECO:0000256" key="11">
    <source>
        <dbReference type="PROSITE-ProRule" id="PRU00244"/>
    </source>
</evidence>
<dbReference type="InterPro" id="IPR004358">
    <property type="entry name" value="Sig_transdc_His_kin-like_C"/>
</dbReference>
<dbReference type="InterPro" id="IPR005467">
    <property type="entry name" value="His_kinase_dom"/>
</dbReference>
<dbReference type="Pfam" id="PF13426">
    <property type="entry name" value="PAS_9"/>
    <property type="match status" value="1"/>
</dbReference>
<dbReference type="SMART" id="SM00387">
    <property type="entry name" value="HATPase_c"/>
    <property type="match status" value="1"/>
</dbReference>
<dbReference type="CDD" id="cd00130">
    <property type="entry name" value="PAS"/>
    <property type="match status" value="1"/>
</dbReference>
<feature type="domain" description="Histidine kinase" evidence="12">
    <location>
        <begin position="393"/>
        <end position="614"/>
    </location>
</feature>
<dbReference type="FunFam" id="3.30.565.10:FF:000010">
    <property type="entry name" value="Sensor histidine kinase RcsC"/>
    <property type="match status" value="1"/>
</dbReference>
<dbReference type="CDD" id="cd00082">
    <property type="entry name" value="HisKA"/>
    <property type="match status" value="1"/>
</dbReference>
<feature type="transmembrane region" description="Helical" evidence="11">
    <location>
        <begin position="72"/>
        <end position="96"/>
    </location>
</feature>
<dbReference type="EC" id="2.7.13.3" evidence="3"/>
<feature type="transmembrane region" description="Helical" evidence="11">
    <location>
        <begin position="180"/>
        <end position="202"/>
    </location>
</feature>
<reference evidence="15 16" key="1">
    <citation type="submission" date="2019-11" db="EMBL/GenBank/DDBJ databases">
        <title>Paenibacillus monticola sp. nov., a novel PGPR strain isolated from mountain sample in China.</title>
        <authorList>
            <person name="Zhao Q."/>
            <person name="Li H.-P."/>
            <person name="Zhang J.-L."/>
        </authorList>
    </citation>
    <scope>NUCLEOTIDE SEQUENCE [LARGE SCALE GENOMIC DNA]</scope>
    <source>
        <strain evidence="15 16">LC-T2</strain>
    </source>
</reference>
<evidence type="ECO:0000256" key="3">
    <source>
        <dbReference type="ARBA" id="ARBA00012438"/>
    </source>
</evidence>
<keyword evidence="16" id="KW-1185">Reference proteome</keyword>
<keyword evidence="11" id="KW-0472">Membrane</keyword>
<dbReference type="PROSITE" id="PS50924">
    <property type="entry name" value="MHYT"/>
    <property type="match status" value="1"/>
</dbReference>
<feature type="transmembrane region" description="Helical" evidence="11">
    <location>
        <begin position="222"/>
        <end position="240"/>
    </location>
</feature>
<evidence type="ECO:0000256" key="7">
    <source>
        <dbReference type="ARBA" id="ARBA00022777"/>
    </source>
</evidence>
<dbReference type="NCBIfam" id="TIGR00229">
    <property type="entry name" value="sensory_box"/>
    <property type="match status" value="1"/>
</dbReference>
<dbReference type="InterPro" id="IPR003594">
    <property type="entry name" value="HATPase_dom"/>
</dbReference>
<dbReference type="PRINTS" id="PR00344">
    <property type="entry name" value="BCTRLSENSOR"/>
</dbReference>
<accession>A0A7X2H7Z9</accession>
<dbReference type="Pfam" id="PF00512">
    <property type="entry name" value="HisKA"/>
    <property type="match status" value="1"/>
</dbReference>
<sequence>MQPYQGHYNDLLVFLSIIIALLSCFTAFDLAERLVRGRRGHPYILLTSSILGIGLWSMHFMGMLAMEMNMMVYYHLPLLIFTLLIPIAVSYALLTLINNPRTRSKPHLFIGGLLFTSGILFMHYSGIFAMKISARNEQNISYALLSTLFALVVPLGMVFFQQKWLKNSYNMFSFQNIPLALLLTGSLTAMHYTAMTGASFVVTDSVNYNGRAPLLNDSLLGLLVGGAFLIIVVIVLGLLYRERQQVLTSARFNEQRYMALFEFSPDMVICIDPVHRNIVSANPTVHETTGYSREDLLGSKNIIDRQQDMLAINAAIEQAFQGHSSKLDHSIRTKAGRRMYCSSTVFPLVTDKQHLVYIVSKDVTELMQFQQELVIAKDAAESAVRMKSEFLATMSHEIRTPLNGILGINQLLADDLTTPEHLEMLKVQAESSGVLLNVINDILDLSGLEADSLRLYREPFQLSQLMQQSTEMFQGFARNKDLSLLLFVDPVIPDLLVGDCARIRQILVHLIGNAVKFTPSGAVTITVKPYGTDSKSRCLQFRVSDTGIGIDPDKLHLLFKPFSQLDASHNRKYSGTGLGLAICKKLVDLMDGEIWVEPAAGGGTEFTFRIMLQPIDDYMGPMLRKETEQSGEQLNSEVVRFAKKSPLTI</sequence>
<dbReference type="GO" id="GO:0005524">
    <property type="term" value="F:ATP binding"/>
    <property type="evidence" value="ECO:0007669"/>
    <property type="project" value="UniProtKB-KW"/>
</dbReference>
<keyword evidence="7" id="KW-0418">Kinase</keyword>
<evidence type="ECO:0000313" key="15">
    <source>
        <dbReference type="EMBL" id="MRN54468.1"/>
    </source>
</evidence>
<dbReference type="CDD" id="cd16922">
    <property type="entry name" value="HATPase_EvgS-ArcB-TorS-like"/>
    <property type="match status" value="1"/>
</dbReference>
<dbReference type="GO" id="GO:0016020">
    <property type="term" value="C:membrane"/>
    <property type="evidence" value="ECO:0007669"/>
    <property type="project" value="UniProtKB-UniRule"/>
</dbReference>
<feature type="domain" description="MHYT" evidence="14">
    <location>
        <begin position="8"/>
        <end position="201"/>
    </location>
</feature>
<dbReference type="InterPro" id="IPR036097">
    <property type="entry name" value="HisK_dim/P_sf"/>
</dbReference>
<dbReference type="PANTHER" id="PTHR45339">
    <property type="entry name" value="HYBRID SIGNAL TRANSDUCTION HISTIDINE KINASE J"/>
    <property type="match status" value="1"/>
</dbReference>
<dbReference type="Gene3D" id="1.10.287.130">
    <property type="match status" value="1"/>
</dbReference>
<dbReference type="PANTHER" id="PTHR45339:SF1">
    <property type="entry name" value="HYBRID SIGNAL TRANSDUCTION HISTIDINE KINASE J"/>
    <property type="match status" value="1"/>
</dbReference>
<dbReference type="InterPro" id="IPR003661">
    <property type="entry name" value="HisK_dim/P_dom"/>
</dbReference>
<protein>
    <recommendedName>
        <fullName evidence="10">Circadian input-output histidine kinase CikA</fullName>
        <ecNumber evidence="3">2.7.13.3</ecNumber>
    </recommendedName>
</protein>
<dbReference type="PROSITE" id="PS50112">
    <property type="entry name" value="PAS"/>
    <property type="match status" value="1"/>
</dbReference>
<dbReference type="SMART" id="SM00388">
    <property type="entry name" value="HisKA"/>
    <property type="match status" value="1"/>
</dbReference>
<dbReference type="SUPFAM" id="SSF47384">
    <property type="entry name" value="Homodimeric domain of signal transducing histidine kinase"/>
    <property type="match status" value="1"/>
</dbReference>
<feature type="transmembrane region" description="Helical" evidence="11">
    <location>
        <begin position="12"/>
        <end position="31"/>
    </location>
</feature>
<evidence type="ECO:0000259" key="13">
    <source>
        <dbReference type="PROSITE" id="PS50112"/>
    </source>
</evidence>
<feature type="transmembrane region" description="Helical" evidence="11">
    <location>
        <begin position="43"/>
        <end position="66"/>
    </location>
</feature>
<dbReference type="InterPro" id="IPR035965">
    <property type="entry name" value="PAS-like_dom_sf"/>
</dbReference>
<feature type="transmembrane region" description="Helical" evidence="11">
    <location>
        <begin position="140"/>
        <end position="160"/>
    </location>
</feature>
<comment type="catalytic activity">
    <reaction evidence="1">
        <text>ATP + protein L-histidine = ADP + protein N-phospho-L-histidine.</text>
        <dbReference type="EC" id="2.7.13.3"/>
    </reaction>
</comment>
<gene>
    <name evidence="15" type="ORF">GJB61_15895</name>
</gene>
<dbReference type="Proteomes" id="UP000463051">
    <property type="component" value="Unassembled WGS sequence"/>
</dbReference>
<evidence type="ECO:0000313" key="16">
    <source>
        <dbReference type="Proteomes" id="UP000463051"/>
    </source>
</evidence>
<evidence type="ECO:0000256" key="1">
    <source>
        <dbReference type="ARBA" id="ARBA00000085"/>
    </source>
</evidence>
<keyword evidence="8" id="KW-0067">ATP-binding</keyword>
<proteinExistence type="inferred from homology"/>
<dbReference type="AlphaFoldDB" id="A0A7X2H7Z9"/>
<dbReference type="EMBL" id="WJXB01000005">
    <property type="protein sequence ID" value="MRN54468.1"/>
    <property type="molecule type" value="Genomic_DNA"/>
</dbReference>
<keyword evidence="11" id="KW-1133">Transmembrane helix</keyword>
<dbReference type="InterPro" id="IPR000014">
    <property type="entry name" value="PAS"/>
</dbReference>
<evidence type="ECO:0000256" key="5">
    <source>
        <dbReference type="ARBA" id="ARBA00022679"/>
    </source>
</evidence>
<evidence type="ECO:0000256" key="4">
    <source>
        <dbReference type="ARBA" id="ARBA00022553"/>
    </source>
</evidence>
<dbReference type="RefSeq" id="WP_154119611.1">
    <property type="nucleotide sequence ID" value="NZ_WJXB01000005.1"/>
</dbReference>
<keyword evidence="4" id="KW-0597">Phosphoprotein</keyword>
<dbReference type="InterPro" id="IPR005330">
    <property type="entry name" value="MHYT_dom"/>
</dbReference>
<dbReference type="Pfam" id="PF03707">
    <property type="entry name" value="MHYT"/>
    <property type="match status" value="1"/>
</dbReference>
<comment type="similarity">
    <text evidence="2">In the N-terminal section; belongs to the phytochrome family.</text>
</comment>
<dbReference type="GO" id="GO:0000155">
    <property type="term" value="F:phosphorelay sensor kinase activity"/>
    <property type="evidence" value="ECO:0007669"/>
    <property type="project" value="InterPro"/>
</dbReference>
<evidence type="ECO:0000259" key="14">
    <source>
        <dbReference type="PROSITE" id="PS50924"/>
    </source>
</evidence>
<organism evidence="15 16">
    <name type="scientific">Paenibacillus monticola</name>
    <dbReference type="NCBI Taxonomy" id="2666075"/>
    <lineage>
        <taxon>Bacteria</taxon>
        <taxon>Bacillati</taxon>
        <taxon>Bacillota</taxon>
        <taxon>Bacilli</taxon>
        <taxon>Bacillales</taxon>
        <taxon>Paenibacillaceae</taxon>
        <taxon>Paenibacillus</taxon>
    </lineage>
</organism>
<evidence type="ECO:0000259" key="12">
    <source>
        <dbReference type="PROSITE" id="PS50109"/>
    </source>
</evidence>